<dbReference type="Proteomes" id="UP000085678">
    <property type="component" value="Unplaced"/>
</dbReference>
<dbReference type="GO" id="GO:0005047">
    <property type="term" value="F:signal recognition particle binding"/>
    <property type="evidence" value="ECO:0007669"/>
    <property type="project" value="InterPro"/>
</dbReference>
<evidence type="ECO:0000256" key="2">
    <source>
        <dbReference type="ARBA" id="ARBA00004496"/>
    </source>
</evidence>
<dbReference type="GO" id="GO:0005783">
    <property type="term" value="C:endoplasmic reticulum"/>
    <property type="evidence" value="ECO:0007669"/>
    <property type="project" value="UniProtKB-SubCell"/>
</dbReference>
<dbReference type="PANTHER" id="PTHR12860">
    <property type="entry name" value="SIGNAL RECOGNITION PARTICLE 68 KDA PROTEIN"/>
    <property type="match status" value="1"/>
</dbReference>
<comment type="similarity">
    <text evidence="4 12">Belongs to the SRP68 family.</text>
</comment>
<dbReference type="OrthoDB" id="10255118at2759"/>
<organism evidence="14 15">
    <name type="scientific">Lingula anatina</name>
    <name type="common">Brachiopod</name>
    <name type="synonym">Lingula unguis</name>
    <dbReference type="NCBI Taxonomy" id="7574"/>
    <lineage>
        <taxon>Eukaryota</taxon>
        <taxon>Metazoa</taxon>
        <taxon>Spiralia</taxon>
        <taxon>Lophotrochozoa</taxon>
        <taxon>Brachiopoda</taxon>
        <taxon>Linguliformea</taxon>
        <taxon>Lingulata</taxon>
        <taxon>Lingulida</taxon>
        <taxon>Linguloidea</taxon>
        <taxon>Lingulidae</taxon>
        <taxon>Lingula</taxon>
    </lineage>
</organism>
<reference evidence="15" key="1">
    <citation type="submission" date="2025-08" db="UniProtKB">
        <authorList>
            <consortium name="RefSeq"/>
        </authorList>
    </citation>
    <scope>IDENTIFICATION</scope>
    <source>
        <tissue evidence="15">Gonads</tissue>
    </source>
</reference>
<evidence type="ECO:0000256" key="5">
    <source>
        <dbReference type="ARBA" id="ARBA00022490"/>
    </source>
</evidence>
<keyword evidence="9" id="KW-0539">Nucleus</keyword>
<evidence type="ECO:0000256" key="3">
    <source>
        <dbReference type="ARBA" id="ARBA00004604"/>
    </source>
</evidence>
<dbReference type="GO" id="GO:0005786">
    <property type="term" value="C:signal recognition particle, endoplasmic reticulum targeting"/>
    <property type="evidence" value="ECO:0007669"/>
    <property type="project" value="UniProtKB-KW"/>
</dbReference>
<dbReference type="Pfam" id="PF16969">
    <property type="entry name" value="SRP68"/>
    <property type="match status" value="1"/>
</dbReference>
<dbReference type="KEGG" id="lak:106167352"/>
<dbReference type="Gene3D" id="1.10.3450.40">
    <property type="entry name" value="Signal recognition particle, SRP68 subunit, RNA-binding domain"/>
    <property type="match status" value="1"/>
</dbReference>
<dbReference type="PIRSF" id="PIRSF038995">
    <property type="entry name" value="SRP68"/>
    <property type="match status" value="1"/>
</dbReference>
<dbReference type="InterPro" id="IPR026258">
    <property type="entry name" value="SRP68"/>
</dbReference>
<evidence type="ECO:0000256" key="1">
    <source>
        <dbReference type="ARBA" id="ARBA00004240"/>
    </source>
</evidence>
<dbReference type="FunCoup" id="A0A1S3IVI5">
    <property type="interactions" value="2522"/>
</dbReference>
<comment type="function">
    <text evidence="12">Component of the signal recognition particle (SRP) complex, a ribonucleoprotein complex that mediates the cotranslational targeting of secretory and membrane proteins to the endoplasmic reticulum (ER). The SRP complex interacts with the signal sequence in nascent secretory and membrane proteins and directs them to the membrane of the ER.</text>
</comment>
<proteinExistence type="inferred from homology"/>
<dbReference type="GO" id="GO:0006614">
    <property type="term" value="P:SRP-dependent cotranslational protein targeting to membrane"/>
    <property type="evidence" value="ECO:0007669"/>
    <property type="project" value="InterPro"/>
</dbReference>
<gene>
    <name evidence="15" type="primary">LOC106167352</name>
</gene>
<evidence type="ECO:0000256" key="4">
    <source>
        <dbReference type="ARBA" id="ARBA00009352"/>
    </source>
</evidence>
<dbReference type="GO" id="GO:0005829">
    <property type="term" value="C:cytosol"/>
    <property type="evidence" value="ECO:0007669"/>
    <property type="project" value="UniProtKB-ARBA"/>
</dbReference>
<dbReference type="FunFam" id="1.10.3450.40:FF:000001">
    <property type="entry name" value="Signal recognition particle subunit SRP68"/>
    <property type="match status" value="1"/>
</dbReference>
<keyword evidence="5 12" id="KW-0963">Cytoplasm</keyword>
<evidence type="ECO:0000313" key="14">
    <source>
        <dbReference type="Proteomes" id="UP000085678"/>
    </source>
</evidence>
<dbReference type="InterPro" id="IPR034652">
    <property type="entry name" value="SRP68-RBD"/>
</dbReference>
<dbReference type="GeneID" id="106167352"/>
<dbReference type="STRING" id="7574.A0A1S3IVI5"/>
<keyword evidence="8 12" id="KW-0733">Signal recognition particle</keyword>
<dbReference type="CDD" id="cd15481">
    <property type="entry name" value="SRP68-RBD"/>
    <property type="match status" value="1"/>
</dbReference>
<dbReference type="GO" id="GO:0008312">
    <property type="term" value="F:7S RNA binding"/>
    <property type="evidence" value="ECO:0007669"/>
    <property type="project" value="InterPro"/>
</dbReference>
<evidence type="ECO:0000256" key="11">
    <source>
        <dbReference type="ARBA" id="ARBA00029498"/>
    </source>
</evidence>
<evidence type="ECO:0000256" key="9">
    <source>
        <dbReference type="ARBA" id="ARBA00023242"/>
    </source>
</evidence>
<evidence type="ECO:0000256" key="8">
    <source>
        <dbReference type="ARBA" id="ARBA00023135"/>
    </source>
</evidence>
<dbReference type="PANTHER" id="PTHR12860:SF0">
    <property type="entry name" value="SIGNAL RECOGNITION PARTICLE SUBUNIT SRP68"/>
    <property type="match status" value="1"/>
</dbReference>
<dbReference type="InParanoid" id="A0A1S3IVI5"/>
<evidence type="ECO:0000256" key="7">
    <source>
        <dbReference type="ARBA" id="ARBA00022884"/>
    </source>
</evidence>
<evidence type="ECO:0000256" key="13">
    <source>
        <dbReference type="SAM" id="MobiDB-lite"/>
    </source>
</evidence>
<dbReference type="GO" id="GO:0030942">
    <property type="term" value="F:endoplasmic reticulum signal peptide binding"/>
    <property type="evidence" value="ECO:0007669"/>
    <property type="project" value="InterPro"/>
</dbReference>
<keyword evidence="14" id="KW-1185">Reference proteome</keyword>
<evidence type="ECO:0000313" key="15">
    <source>
        <dbReference type="RefSeq" id="XP_013401559.1"/>
    </source>
</evidence>
<evidence type="ECO:0000256" key="12">
    <source>
        <dbReference type="PIRNR" id="PIRNR038995"/>
    </source>
</evidence>
<name>A0A1S3IVI5_LINAN</name>
<accession>A0A1S3IVI5</accession>
<keyword evidence="7 12" id="KW-0694">RNA-binding</keyword>
<evidence type="ECO:0000256" key="6">
    <source>
        <dbReference type="ARBA" id="ARBA00022824"/>
    </source>
</evidence>
<sequence length="606" mass="69232">MAAEESVPDGRVVEQTPEGTAGEHGFSVEVLQVVKDAQQQHGLRHGDYQRYRGYCSRRLRRIRKSLHFMQGDKRRVQPKKITEENMTDTKFLYLPLMSAERCWSYAMQLKAESNTEPRKKFHMVSKLRKGVQYADELAGLCNSDKCDARTKLEAQAYSAWMKATLMFELGRWKESIELYGKAKTIYEKLSTAFSDDVQALYKQRVDEIAPNIRYCAYNIGDETAVSDLVQMRAKTGGGAEDMLTSKIDELIAQTREKQAATLSEVTWRGRTMPVKFEQVRGFLLSLQESAAELASAETTDSKVSVYERLLKDCVEALQVLRDELKDDQNFKLVQRGQKAEGKVSNLLFLHTYLVYIRLTKTVERNLLMIDTLKQNLPGSATFDENKKVTKPQDLVRFYEIIIQNLSEIPNLPGVEEDASLGHEVEVETLAYKAFRCFYVAQTYAVGKKWPEALALYEKVEKYIQAALSGYKEMKGDQAKRFKDDLARLQSLEQQVNSAKYECQASSILNMGDLTDQMSAVSVRDIAKKPLIERLDEYVDDPGLRSKKPNLVSFPPDFQPVPCKPLYFDLALNHVEFPDLEHKLEQQKQQKKGITGMVSGWFSWGKK</sequence>
<dbReference type="AlphaFoldDB" id="A0A1S3IVI5"/>
<protein>
    <recommendedName>
        <fullName evidence="11 12">Signal recognition particle subunit SRP68</fullName>
        <shortName evidence="12">SRP68</shortName>
    </recommendedName>
</protein>
<feature type="region of interest" description="Disordered" evidence="13">
    <location>
        <begin position="1"/>
        <end position="21"/>
    </location>
</feature>
<dbReference type="InterPro" id="IPR038253">
    <property type="entry name" value="SRP68_N_sf"/>
</dbReference>
<evidence type="ECO:0000256" key="10">
    <source>
        <dbReference type="ARBA" id="ARBA00023274"/>
    </source>
</evidence>
<comment type="subcellular location">
    <subcellularLocation>
        <location evidence="2 12">Cytoplasm</location>
    </subcellularLocation>
    <subcellularLocation>
        <location evidence="1">Endoplasmic reticulum</location>
    </subcellularLocation>
    <subcellularLocation>
        <location evidence="3">Nucleus</location>
        <location evidence="3">Nucleolus</location>
    </subcellularLocation>
</comment>
<dbReference type="GO" id="GO:0005730">
    <property type="term" value="C:nucleolus"/>
    <property type="evidence" value="ECO:0007669"/>
    <property type="project" value="UniProtKB-SubCell"/>
</dbReference>
<dbReference type="RefSeq" id="XP_013401559.1">
    <property type="nucleotide sequence ID" value="XM_013546105.1"/>
</dbReference>
<keyword evidence="10 12" id="KW-0687">Ribonucleoprotein</keyword>
<keyword evidence="6" id="KW-0256">Endoplasmic reticulum</keyword>